<dbReference type="Pfam" id="PF00069">
    <property type="entry name" value="Pkinase"/>
    <property type="match status" value="1"/>
</dbReference>
<dbReference type="SUPFAM" id="SSF56112">
    <property type="entry name" value="Protein kinase-like (PK-like)"/>
    <property type="match status" value="1"/>
</dbReference>
<sequence>MSRPNFRNPFAQGAEKTGQFGDDEDMGGSCGLVATHASSGSAAEELGRVRKASLTLRKRILGPLPLLKKAAGFFAPTTSQSEARRNQLRDLLSQNSGPKPLVLPRPLAGRPTRPPRPVSIDAEVLEYMSKFPSPAAMISGWEAARKVEAVPKRLAEVSTRPSVHHSSPNADAPRHPPAKVGHLGVSLPSIPNVRQKVGVASGHRGLLHRRRKDPDLDDTHWEVLQCRKLRIPPPSHTKWMSAGVLGQGGFGTVYRVLNVVRRQQCAMKVVHYGRGLSDACCNGTINELKVLSRLAEDAHTSPFLLRPFLGDELWAWHSAGEYLHIVTELCTGGHLGWYKYNLVDYNLSLICAEVILGLNYLHRLGIVHHDLKPANILVNADGHCVIADFGGAQFLDVSGSLPHSQLQTAVMTDAFAAPELLCKDASLYPMYDEAVDYWALGTTLVSLLMDDAYLPGSHDMSSMKRKLHVIEEKMEHGRASLRLRTFVMALLNMEPSERPRFPEIGALELLRNVDWAAVEALRVPPFQIVKQVGAKSHGFEIPMAMAHETSKPVDFLARLRQEQLSLVVDDSYDVRWHNASIEGRL</sequence>
<evidence type="ECO:0000256" key="5">
    <source>
        <dbReference type="ARBA" id="ARBA00022777"/>
    </source>
</evidence>
<dbReference type="AlphaFoldDB" id="A0A1M2V9D9"/>
<dbReference type="STRING" id="154538.A0A1M2V9D9"/>
<dbReference type="PROSITE" id="PS00108">
    <property type="entry name" value="PROTEIN_KINASE_ST"/>
    <property type="match status" value="1"/>
</dbReference>
<feature type="region of interest" description="Disordered" evidence="8">
    <location>
        <begin position="156"/>
        <end position="176"/>
    </location>
</feature>
<keyword evidence="6 7" id="KW-0067">ATP-binding</keyword>
<dbReference type="InterPro" id="IPR017441">
    <property type="entry name" value="Protein_kinase_ATP_BS"/>
</dbReference>
<keyword evidence="1" id="KW-0723">Serine/threonine-protein kinase</keyword>
<name>A0A1M2V9D9_TRAPU</name>
<dbReference type="Proteomes" id="UP000184267">
    <property type="component" value="Unassembled WGS sequence"/>
</dbReference>
<dbReference type="Gene3D" id="1.10.510.10">
    <property type="entry name" value="Transferase(Phosphotransferase) domain 1"/>
    <property type="match status" value="1"/>
</dbReference>
<evidence type="ECO:0000259" key="9">
    <source>
        <dbReference type="PROSITE" id="PS50011"/>
    </source>
</evidence>
<dbReference type="InterPro" id="IPR000719">
    <property type="entry name" value="Prot_kinase_dom"/>
</dbReference>
<evidence type="ECO:0000256" key="4">
    <source>
        <dbReference type="ARBA" id="ARBA00022741"/>
    </source>
</evidence>
<keyword evidence="11" id="KW-1185">Reference proteome</keyword>
<dbReference type="PROSITE" id="PS50011">
    <property type="entry name" value="PROTEIN_KINASE_DOM"/>
    <property type="match status" value="1"/>
</dbReference>
<evidence type="ECO:0000313" key="10">
    <source>
        <dbReference type="EMBL" id="OJT04169.1"/>
    </source>
</evidence>
<dbReference type="SMART" id="SM00220">
    <property type="entry name" value="S_TKc"/>
    <property type="match status" value="1"/>
</dbReference>
<dbReference type="PROSITE" id="PS00107">
    <property type="entry name" value="PROTEIN_KINASE_ATP"/>
    <property type="match status" value="1"/>
</dbReference>
<gene>
    <name evidence="10" type="ORF">TRAPUB_5121</name>
</gene>
<organism evidence="10 11">
    <name type="scientific">Trametes pubescens</name>
    <name type="common">White-rot fungus</name>
    <dbReference type="NCBI Taxonomy" id="154538"/>
    <lineage>
        <taxon>Eukaryota</taxon>
        <taxon>Fungi</taxon>
        <taxon>Dikarya</taxon>
        <taxon>Basidiomycota</taxon>
        <taxon>Agaricomycotina</taxon>
        <taxon>Agaricomycetes</taxon>
        <taxon>Polyporales</taxon>
        <taxon>Polyporaceae</taxon>
        <taxon>Trametes</taxon>
    </lineage>
</organism>
<dbReference type="CDD" id="cd00180">
    <property type="entry name" value="PKc"/>
    <property type="match status" value="1"/>
</dbReference>
<dbReference type="OMA" id="QCAMKVV"/>
<evidence type="ECO:0000313" key="11">
    <source>
        <dbReference type="Proteomes" id="UP000184267"/>
    </source>
</evidence>
<dbReference type="PANTHER" id="PTHR24351">
    <property type="entry name" value="RIBOSOMAL PROTEIN S6 KINASE"/>
    <property type="match status" value="1"/>
</dbReference>
<evidence type="ECO:0000256" key="2">
    <source>
        <dbReference type="ARBA" id="ARBA00022553"/>
    </source>
</evidence>
<proteinExistence type="predicted"/>
<keyword evidence="5" id="KW-0418">Kinase</keyword>
<feature type="compositionally biased region" description="Polar residues" evidence="8">
    <location>
        <begin position="159"/>
        <end position="169"/>
    </location>
</feature>
<keyword evidence="2" id="KW-0597">Phosphoprotein</keyword>
<comment type="caution">
    <text evidence="10">The sequence shown here is derived from an EMBL/GenBank/DDBJ whole genome shotgun (WGS) entry which is preliminary data.</text>
</comment>
<dbReference type="EMBL" id="MNAD01001557">
    <property type="protein sequence ID" value="OJT04169.1"/>
    <property type="molecule type" value="Genomic_DNA"/>
</dbReference>
<evidence type="ECO:0000256" key="6">
    <source>
        <dbReference type="ARBA" id="ARBA00022840"/>
    </source>
</evidence>
<keyword evidence="3" id="KW-0808">Transferase</keyword>
<evidence type="ECO:0000256" key="7">
    <source>
        <dbReference type="PROSITE-ProRule" id="PRU10141"/>
    </source>
</evidence>
<dbReference type="InterPro" id="IPR011009">
    <property type="entry name" value="Kinase-like_dom_sf"/>
</dbReference>
<protein>
    <recommendedName>
        <fullName evidence="9">Protein kinase domain-containing protein</fullName>
    </recommendedName>
</protein>
<dbReference type="OrthoDB" id="10252171at2759"/>
<feature type="region of interest" description="Disordered" evidence="8">
    <location>
        <begin position="92"/>
        <end position="116"/>
    </location>
</feature>
<dbReference type="InterPro" id="IPR008271">
    <property type="entry name" value="Ser/Thr_kinase_AS"/>
</dbReference>
<evidence type="ECO:0000256" key="8">
    <source>
        <dbReference type="SAM" id="MobiDB-lite"/>
    </source>
</evidence>
<dbReference type="GO" id="GO:0005524">
    <property type="term" value="F:ATP binding"/>
    <property type="evidence" value="ECO:0007669"/>
    <property type="project" value="UniProtKB-UniRule"/>
</dbReference>
<evidence type="ECO:0000256" key="3">
    <source>
        <dbReference type="ARBA" id="ARBA00022679"/>
    </source>
</evidence>
<feature type="binding site" evidence="7">
    <location>
        <position position="268"/>
    </location>
    <ligand>
        <name>ATP</name>
        <dbReference type="ChEBI" id="CHEBI:30616"/>
    </ligand>
</feature>
<reference evidence="10 11" key="1">
    <citation type="submission" date="2016-10" db="EMBL/GenBank/DDBJ databases">
        <title>Genome sequence of the basidiomycete white-rot fungus Trametes pubescens.</title>
        <authorList>
            <person name="Makela M.R."/>
            <person name="Granchi Z."/>
            <person name="Peng M."/>
            <person name="De Vries R.P."/>
            <person name="Grigoriev I."/>
            <person name="Riley R."/>
            <person name="Hilden K."/>
        </authorList>
    </citation>
    <scope>NUCLEOTIDE SEQUENCE [LARGE SCALE GENOMIC DNA]</scope>
    <source>
        <strain evidence="10 11">FBCC735</strain>
    </source>
</reference>
<keyword evidence="4 7" id="KW-0547">Nucleotide-binding</keyword>
<feature type="domain" description="Protein kinase" evidence="9">
    <location>
        <begin position="239"/>
        <end position="510"/>
    </location>
</feature>
<evidence type="ECO:0000256" key="1">
    <source>
        <dbReference type="ARBA" id="ARBA00022527"/>
    </source>
</evidence>
<dbReference type="GO" id="GO:0004674">
    <property type="term" value="F:protein serine/threonine kinase activity"/>
    <property type="evidence" value="ECO:0007669"/>
    <property type="project" value="UniProtKB-KW"/>
</dbReference>
<feature type="region of interest" description="Disordered" evidence="8">
    <location>
        <begin position="1"/>
        <end position="45"/>
    </location>
</feature>
<accession>A0A1M2V9D9</accession>